<evidence type="ECO:0000313" key="3">
    <source>
        <dbReference type="Proteomes" id="UP001304243"/>
    </source>
</evidence>
<dbReference type="GeneID" id="89951088"/>
<dbReference type="RefSeq" id="XP_064675718.1">
    <property type="nucleotide sequence ID" value="XM_064826661.1"/>
</dbReference>
<proteinExistence type="predicted"/>
<dbReference type="SUPFAM" id="SSF56672">
    <property type="entry name" value="DNA/RNA polymerases"/>
    <property type="match status" value="1"/>
</dbReference>
<keyword evidence="3" id="KW-1185">Reference proteome</keyword>
<dbReference type="InterPro" id="IPR000477">
    <property type="entry name" value="RT_dom"/>
</dbReference>
<dbReference type="CDD" id="cd01650">
    <property type="entry name" value="RT_nLTR_like"/>
    <property type="match status" value="1"/>
</dbReference>
<comment type="caution">
    <text evidence="2">The sequence shown here is derived from an EMBL/GenBank/DDBJ whole genome shotgun (WGS) entry which is preliminary data.</text>
</comment>
<evidence type="ECO:0000259" key="1">
    <source>
        <dbReference type="PROSITE" id="PS50878"/>
    </source>
</evidence>
<gene>
    <name evidence="2" type="ORF">ATC70_007402</name>
</gene>
<sequence>MNNNTKHLNIKVGSLNCRNLHLNTNQHTTDTFIGLLKDKKLNILLCQETNIPSHSFEEVTDNMKIKFNYHQAIWTQHCAIINFNNSLNLEKIKESNDGRMILAKLSIADNSIPPVYILNLYARSGIFAEETSQRNQFYKRTVEMLLTMPEIIPDLIMAGDFNYSFDSSSNHATRRIAKPKHLINFVKGYMNDCINTKGEKYTYTCIQKRRERVTLSTIDYIFAGTNTHKKMHDGDVEFFSDVYTDHALITITLTVEMSNNGKGIWRANPHLAKNKRFTKKLSKEINNYVQHKLDPDLSAQVKWDLIKNMAKKVTTNFCRHHNQWRETKLKQLNSERNRILRLYGKEPLTLKALLPPIHQEISKIQEEKYNISKLRAGKRWMEQNENSPAYIKKTIDRRLETKTMPMLKHPTTVTECTDTKSKLDAVHTFYSKLYSPERIDINSMEGILNHITVFISQEESDQIIDDIPFAEIFEGSRRSPKSSSPGLDGLPYEILHVIASQPICQRIITQVYNDAIKLGIFPKSWQQACVVLLPKKGDLSDLSNWRPITLINTDCKVFTRIMNSRITTVASRLINKVQTGFMQDRYIGDQGMALRVMMDNAKTAKGNNKDEFEEYVGVMLDNNKAYDRVHPHYLAQVLQKFGFPMEFIRCIENLFFGNEIFINMNGFLTKPVKQKRGLRQGDSISPILFNFAIEPFILSIINSQDISGYSIQPTKPAPQRTIQLNTPPPTKIMAYADDILIFVKSRTEYMAMEECIKTYGKASNSKINYDKSLAFPLHGGRMEGYFGTRLKTYTQQRMKWFDYSSPEYIKYLGYPIYYTIQQRDCFIADLTAKIKAQVEFLKPRKISMYGKANVANTIILSKLWHVLRLTPLPKATINKLNSIIYQYIVDEKRLQIKKDVYYLPKDQGGLGLLHVGAQQQTLQMRYITALLYHDQHKTIPQYLYQLMSHTLQMETNLPYIDTILIFKEARSYKNNLKDGAMKLIIETMNSLLENCRPDFTNTPININTCLTLPLTTIYKDWEDLETTDYLRNPTAKRSLVQDFFKPNLNYTALEYKTRQECKSPQILYKLKRDHNNNQLHLQDFFSNLLHPNNSTPNNQEEATSLIQHFEHDSNIIWLCKNKIIRQLLLKQLPIQLPKDHNKNINPKQWKAFYRSHMHQSPRNLWLKIIYNKVPCRSFLYQSQIKDIENNRCIQCNEVEDARHLLMECGNKHDVWESVFKEHLSYPTTINTHRIYKDMQNLTLSRYYIYNLDLKINIFDLFATIIRIIWTHHFFVHYRGTPFEPQTVVSNINRELDKLSKMGSIDL</sequence>
<dbReference type="InterPro" id="IPR043502">
    <property type="entry name" value="DNA/RNA_pol_sf"/>
</dbReference>
<dbReference type="PANTHER" id="PTHR31635:SF196">
    <property type="entry name" value="REVERSE TRANSCRIPTASE DOMAIN-CONTAINING PROTEIN-RELATED"/>
    <property type="match status" value="1"/>
</dbReference>
<organism evidence="2 3">
    <name type="scientific">Mucor velutinosus</name>
    <dbReference type="NCBI Taxonomy" id="708070"/>
    <lineage>
        <taxon>Eukaryota</taxon>
        <taxon>Fungi</taxon>
        <taxon>Fungi incertae sedis</taxon>
        <taxon>Mucoromycota</taxon>
        <taxon>Mucoromycotina</taxon>
        <taxon>Mucoromycetes</taxon>
        <taxon>Mucorales</taxon>
        <taxon>Mucorineae</taxon>
        <taxon>Mucoraceae</taxon>
        <taxon>Mucor</taxon>
    </lineage>
</organism>
<dbReference type="EMBL" id="JASEJX010000039">
    <property type="protein sequence ID" value="KAK4509052.1"/>
    <property type="molecule type" value="Genomic_DNA"/>
</dbReference>
<protein>
    <recommendedName>
        <fullName evidence="1">Reverse transcriptase domain-containing protein</fullName>
    </recommendedName>
</protein>
<feature type="domain" description="Reverse transcriptase" evidence="1">
    <location>
        <begin position="514"/>
        <end position="816"/>
    </location>
</feature>
<dbReference type="Gene3D" id="3.60.10.10">
    <property type="entry name" value="Endonuclease/exonuclease/phosphatase"/>
    <property type="match status" value="1"/>
</dbReference>
<reference evidence="2 3" key="1">
    <citation type="submission" date="2022-11" db="EMBL/GenBank/DDBJ databases">
        <title>Mucor velutinosus strain NIH1002 WGS.</title>
        <authorList>
            <person name="Subramanian P."/>
            <person name="Mullikin J.C."/>
            <person name="Segre J.A."/>
            <person name="Zelazny A.M."/>
        </authorList>
    </citation>
    <scope>NUCLEOTIDE SEQUENCE [LARGE SCALE GENOMIC DNA]</scope>
    <source>
        <strain evidence="2 3">NIH1002</strain>
    </source>
</reference>
<evidence type="ECO:0000313" key="2">
    <source>
        <dbReference type="EMBL" id="KAK4509052.1"/>
    </source>
</evidence>
<dbReference type="Pfam" id="PF00078">
    <property type="entry name" value="RVT_1"/>
    <property type="match status" value="1"/>
</dbReference>
<accession>A0AAN7D2Q3</accession>
<dbReference type="PROSITE" id="PS50878">
    <property type="entry name" value="RT_POL"/>
    <property type="match status" value="1"/>
</dbReference>
<name>A0AAN7D2Q3_9FUNG</name>
<dbReference type="InterPro" id="IPR036691">
    <property type="entry name" value="Endo/exonu/phosph_ase_sf"/>
</dbReference>
<dbReference type="SUPFAM" id="SSF56219">
    <property type="entry name" value="DNase I-like"/>
    <property type="match status" value="1"/>
</dbReference>
<dbReference type="PANTHER" id="PTHR31635">
    <property type="entry name" value="REVERSE TRANSCRIPTASE DOMAIN-CONTAINING PROTEIN-RELATED"/>
    <property type="match status" value="1"/>
</dbReference>
<dbReference type="Proteomes" id="UP001304243">
    <property type="component" value="Unassembled WGS sequence"/>
</dbReference>